<keyword evidence="2" id="KW-1185">Reference proteome</keyword>
<evidence type="ECO:0000313" key="2">
    <source>
        <dbReference type="Proteomes" id="UP000789375"/>
    </source>
</evidence>
<organism evidence="1 2">
    <name type="scientific">Funneliformis mosseae</name>
    <name type="common">Endomycorrhizal fungus</name>
    <name type="synonym">Glomus mosseae</name>
    <dbReference type="NCBI Taxonomy" id="27381"/>
    <lineage>
        <taxon>Eukaryota</taxon>
        <taxon>Fungi</taxon>
        <taxon>Fungi incertae sedis</taxon>
        <taxon>Mucoromycota</taxon>
        <taxon>Glomeromycotina</taxon>
        <taxon>Glomeromycetes</taxon>
        <taxon>Glomerales</taxon>
        <taxon>Glomeraceae</taxon>
        <taxon>Funneliformis</taxon>
    </lineage>
</organism>
<protein>
    <submittedName>
        <fullName evidence="1">1523_t:CDS:1</fullName>
    </submittedName>
</protein>
<dbReference type="EMBL" id="CAJVPP010001846">
    <property type="protein sequence ID" value="CAG8575704.1"/>
    <property type="molecule type" value="Genomic_DNA"/>
</dbReference>
<accession>A0A9N9BPY5</accession>
<comment type="caution">
    <text evidence="1">The sequence shown here is derived from an EMBL/GenBank/DDBJ whole genome shotgun (WGS) entry which is preliminary data.</text>
</comment>
<sequence>MCKSCSCGNSCACGLTCACEQVVQRTNTDPSCGSSTCGCGESCTCAAGKCSCETKK</sequence>
<dbReference type="Proteomes" id="UP000789375">
    <property type="component" value="Unassembled WGS sequence"/>
</dbReference>
<gene>
    <name evidence="1" type="ORF">FMOSSE_LOCUS7686</name>
</gene>
<proteinExistence type="predicted"/>
<reference evidence="1" key="1">
    <citation type="submission" date="2021-06" db="EMBL/GenBank/DDBJ databases">
        <authorList>
            <person name="Kallberg Y."/>
            <person name="Tangrot J."/>
            <person name="Rosling A."/>
        </authorList>
    </citation>
    <scope>NUCLEOTIDE SEQUENCE</scope>
    <source>
        <strain evidence="1">87-6 pot B 2015</strain>
    </source>
</reference>
<evidence type="ECO:0000313" key="1">
    <source>
        <dbReference type="EMBL" id="CAG8575704.1"/>
    </source>
</evidence>
<dbReference type="PROSITE" id="PS51257">
    <property type="entry name" value="PROKAR_LIPOPROTEIN"/>
    <property type="match status" value="1"/>
</dbReference>
<name>A0A9N9BPY5_FUNMO</name>
<dbReference type="AlphaFoldDB" id="A0A9N9BPY5"/>